<dbReference type="Pfam" id="PF13193">
    <property type="entry name" value="AMP-binding_C"/>
    <property type="match status" value="1"/>
</dbReference>
<keyword evidence="8" id="KW-1185">Reference proteome</keyword>
<keyword evidence="2 7" id="KW-0436">Ligase</keyword>
<dbReference type="InterPro" id="IPR020845">
    <property type="entry name" value="AMP-binding_CS"/>
</dbReference>
<dbReference type="InterPro" id="IPR025110">
    <property type="entry name" value="AMP-bd_C"/>
</dbReference>
<organism evidence="7 8">
    <name type="scientific">Loktanella fryxellensis</name>
    <dbReference type="NCBI Taxonomy" id="245187"/>
    <lineage>
        <taxon>Bacteria</taxon>
        <taxon>Pseudomonadati</taxon>
        <taxon>Pseudomonadota</taxon>
        <taxon>Alphaproteobacteria</taxon>
        <taxon>Rhodobacterales</taxon>
        <taxon>Roseobacteraceae</taxon>
        <taxon>Loktanella</taxon>
    </lineage>
</organism>
<feature type="domain" description="AMP-binding enzyme C-terminal" evidence="6">
    <location>
        <begin position="432"/>
        <end position="506"/>
    </location>
</feature>
<evidence type="ECO:0000259" key="5">
    <source>
        <dbReference type="Pfam" id="PF00501"/>
    </source>
</evidence>
<sequence>MTIFTSPFPDIAQPDISITDRVFQGLRPRPDEVVLTDGPTGRTLTAAQFMDQVERLAGGLTARGLGAGQTIALMGPNCPEYCVVFHAVAFAGGTITTINPTYTAAEVRHQLQDSRATFLVTVPACLEIACDGITGTDVTGLALIGAADGDTPDLASLMGDPLTRQVPVDLDAHTVVLPYSSGTTGLPKGVMLSHRNLVVNVDQIITGAGFAKGEVAAAFLPFFHIYGMTVLMNVHLAGGGALVTMPRFDLEMFLRISQDHRSVRMWIVPPVALALAKHPLVDNFDLSALQQIFSGAAPLGAELSNAVGRRLNCVSLQGYGMTELSPVSHLSPIDNAKAGASGLAAPNVQCRIVDIETGTDLGAGAEGELWIKGPNVMQGYLNNSAATTATIVDGGWLRTGDIARIDPDGQMHIVDRLKELIKYKGFQVAPAELEAALTAMDGITDAAVIGLPDPEAGELPMAFVVRTADGPDADAIKAHLATTLAHYKQLHRIEVVDTIPKSASGKILRRLLRDQLKAVR</sequence>
<dbReference type="SUPFAM" id="SSF56801">
    <property type="entry name" value="Acetyl-CoA synthetase-like"/>
    <property type="match status" value="1"/>
</dbReference>
<dbReference type="AlphaFoldDB" id="A0A1H8D4K5"/>
<dbReference type="Proteomes" id="UP000199585">
    <property type="component" value="Unassembled WGS sequence"/>
</dbReference>
<reference evidence="7 8" key="1">
    <citation type="submission" date="2016-10" db="EMBL/GenBank/DDBJ databases">
        <authorList>
            <person name="de Groot N.N."/>
        </authorList>
    </citation>
    <scope>NUCLEOTIDE SEQUENCE [LARGE SCALE GENOMIC DNA]</scope>
    <source>
        <strain evidence="7 8">DSM 16213</strain>
    </source>
</reference>
<evidence type="ECO:0000256" key="3">
    <source>
        <dbReference type="ARBA" id="ARBA00022741"/>
    </source>
</evidence>
<feature type="domain" description="AMP-dependent synthetase/ligase" evidence="5">
    <location>
        <begin position="29"/>
        <end position="381"/>
    </location>
</feature>
<dbReference type="Pfam" id="PF00501">
    <property type="entry name" value="AMP-binding"/>
    <property type="match status" value="1"/>
</dbReference>
<evidence type="ECO:0000256" key="4">
    <source>
        <dbReference type="ARBA" id="ARBA00022840"/>
    </source>
</evidence>
<dbReference type="Gene3D" id="3.40.50.12780">
    <property type="entry name" value="N-terminal domain of ligase-like"/>
    <property type="match status" value="1"/>
</dbReference>
<evidence type="ECO:0000313" key="7">
    <source>
        <dbReference type="EMBL" id="SEN02095.1"/>
    </source>
</evidence>
<dbReference type="Gene3D" id="3.30.300.30">
    <property type="match status" value="1"/>
</dbReference>
<evidence type="ECO:0000256" key="2">
    <source>
        <dbReference type="ARBA" id="ARBA00022598"/>
    </source>
</evidence>
<keyword evidence="4" id="KW-0067">ATP-binding</keyword>
<dbReference type="FunFam" id="3.30.300.30:FF:000007">
    <property type="entry name" value="4-coumarate--CoA ligase 2"/>
    <property type="match status" value="1"/>
</dbReference>
<dbReference type="GO" id="GO:0005524">
    <property type="term" value="F:ATP binding"/>
    <property type="evidence" value="ECO:0007669"/>
    <property type="project" value="UniProtKB-KW"/>
</dbReference>
<name>A0A1H8D4K5_9RHOB</name>
<dbReference type="InterPro" id="IPR045851">
    <property type="entry name" value="AMP-bd_C_sf"/>
</dbReference>
<dbReference type="STRING" id="245187.SAMN04488003_1085"/>
<proteinExistence type="inferred from homology"/>
<dbReference type="PANTHER" id="PTHR24096">
    <property type="entry name" value="LONG-CHAIN-FATTY-ACID--COA LIGASE"/>
    <property type="match status" value="1"/>
</dbReference>
<dbReference type="GO" id="GO:0016405">
    <property type="term" value="F:CoA-ligase activity"/>
    <property type="evidence" value="ECO:0007669"/>
    <property type="project" value="TreeGrafter"/>
</dbReference>
<dbReference type="InterPro" id="IPR000873">
    <property type="entry name" value="AMP-dep_synth/lig_dom"/>
</dbReference>
<evidence type="ECO:0000256" key="1">
    <source>
        <dbReference type="ARBA" id="ARBA00006432"/>
    </source>
</evidence>
<dbReference type="InterPro" id="IPR042099">
    <property type="entry name" value="ANL_N_sf"/>
</dbReference>
<dbReference type="RefSeq" id="WP_089901251.1">
    <property type="nucleotide sequence ID" value="NZ_FOCI01000008.1"/>
</dbReference>
<keyword evidence="3" id="KW-0547">Nucleotide-binding</keyword>
<comment type="similarity">
    <text evidence="1">Belongs to the ATP-dependent AMP-binding enzyme family.</text>
</comment>
<dbReference type="FunFam" id="3.40.50.12780:FF:000003">
    <property type="entry name" value="Long-chain-fatty-acid--CoA ligase FadD"/>
    <property type="match status" value="1"/>
</dbReference>
<dbReference type="PROSITE" id="PS00455">
    <property type="entry name" value="AMP_BINDING"/>
    <property type="match status" value="1"/>
</dbReference>
<evidence type="ECO:0000313" key="8">
    <source>
        <dbReference type="Proteomes" id="UP000199585"/>
    </source>
</evidence>
<accession>A0A1H8D4K5</accession>
<dbReference type="OrthoDB" id="9803968at2"/>
<dbReference type="EMBL" id="FOCI01000008">
    <property type="protein sequence ID" value="SEN02095.1"/>
    <property type="molecule type" value="Genomic_DNA"/>
</dbReference>
<evidence type="ECO:0000259" key="6">
    <source>
        <dbReference type="Pfam" id="PF13193"/>
    </source>
</evidence>
<gene>
    <name evidence="7" type="ORF">SAMN04488003_1085</name>
</gene>
<protein>
    <submittedName>
        <fullName evidence="7">4-coumarate--CoA ligase</fullName>
    </submittedName>
</protein>
<dbReference type="PANTHER" id="PTHR24096:SF149">
    <property type="entry name" value="AMP-BINDING DOMAIN-CONTAINING PROTEIN-RELATED"/>
    <property type="match status" value="1"/>
</dbReference>